<keyword evidence="5 7" id="KW-0560">Oxidoreductase</keyword>
<dbReference type="InterPro" id="IPR022893">
    <property type="entry name" value="Shikimate_DH_fam"/>
</dbReference>
<dbReference type="InterPro" id="IPR013708">
    <property type="entry name" value="Shikimate_DH-bd_N"/>
</dbReference>
<dbReference type="CDD" id="cd01065">
    <property type="entry name" value="NAD_bind_Shikimate_DH"/>
    <property type="match status" value="1"/>
</dbReference>
<comment type="subunit">
    <text evidence="7">Homodimer.</text>
</comment>
<feature type="binding site" evidence="7">
    <location>
        <begin position="20"/>
        <end position="22"/>
    </location>
    <ligand>
        <name>shikimate</name>
        <dbReference type="ChEBI" id="CHEBI:36208"/>
    </ligand>
</feature>
<dbReference type="HAMAP" id="MF_00222">
    <property type="entry name" value="Shikimate_DH_AroE"/>
    <property type="match status" value="1"/>
</dbReference>
<feature type="binding site" evidence="7">
    <location>
        <position position="252"/>
    </location>
    <ligand>
        <name>NADP(+)</name>
        <dbReference type="ChEBI" id="CHEBI:58349"/>
    </ligand>
</feature>
<feature type="binding site" evidence="7">
    <location>
        <position position="67"/>
    </location>
    <ligand>
        <name>shikimate</name>
        <dbReference type="ChEBI" id="CHEBI:36208"/>
    </ligand>
</feature>
<proteinExistence type="inferred from homology"/>
<comment type="function">
    <text evidence="7">Involved in the biosynthesis of the chorismate, which leads to the biosynthesis of aromatic amino acids. Catalyzes the reversible NADPH linked reduction of 3-dehydroshikimate (DHSA) to yield shikimate (SA).</text>
</comment>
<dbReference type="InterPro" id="IPR036291">
    <property type="entry name" value="NAD(P)-bd_dom_sf"/>
</dbReference>
<feature type="active site" description="Proton acceptor" evidence="7">
    <location>
        <position position="71"/>
    </location>
</feature>
<feature type="binding site" evidence="7">
    <location>
        <position position="92"/>
    </location>
    <ligand>
        <name>shikimate</name>
        <dbReference type="ChEBI" id="CHEBI:36208"/>
    </ligand>
</feature>
<sequence>MAITVDTKMIALLGKPLRQSFSPRMQNEAYEAAGLDYHYFPVEVENDHLGDVINGLKYMNFVGFAVTKPNKIEVMQYLDEIDELAEKMGSCNTIVNNNGKLKGYNTDGEGFVRSLLSETDCKLEDSVFFCFGAGGAGRAICSTLAFRGAKKIYIVDKFKESSKSLVEDINTKFAPVAELVSFENVEEINKKVSLSNVVINASGIGMYPHLDEVPVSKESLNSSQICFDATYNPLKTKFLVEAESIGCKILNGIGMVINQGVIQYSLWTGLPEPIETFTKSIEKIVSEK</sequence>
<keyword evidence="3 7" id="KW-0028">Amino-acid biosynthesis</keyword>
<keyword evidence="6 7" id="KW-0057">Aromatic amino acid biosynthesis</keyword>
<feature type="binding site" evidence="7">
    <location>
        <position position="231"/>
    </location>
    <ligand>
        <name>shikimate</name>
        <dbReference type="ChEBI" id="CHEBI:36208"/>
    </ligand>
</feature>
<comment type="pathway">
    <text evidence="1 7">Metabolic intermediate biosynthesis; chorismate biosynthesis; chorismate from D-erythrose 4-phosphate and phosphoenolpyruvate: step 4/7.</text>
</comment>
<evidence type="ECO:0000256" key="4">
    <source>
        <dbReference type="ARBA" id="ARBA00022857"/>
    </source>
</evidence>
<dbReference type="InterPro" id="IPR041121">
    <property type="entry name" value="SDH_C"/>
</dbReference>
<comment type="caution">
    <text evidence="10">The sequence shown here is derived from an EMBL/GenBank/DDBJ whole genome shotgun (WGS) entry which is preliminary data.</text>
</comment>
<evidence type="ECO:0000256" key="2">
    <source>
        <dbReference type="ARBA" id="ARBA00012962"/>
    </source>
</evidence>
<accession>A0ABS4GAI2</accession>
<feature type="domain" description="SDH C-terminal" evidence="9">
    <location>
        <begin position="252"/>
        <end position="279"/>
    </location>
</feature>
<dbReference type="Pfam" id="PF18317">
    <property type="entry name" value="SDH_C"/>
    <property type="match status" value="1"/>
</dbReference>
<reference evidence="10 11" key="1">
    <citation type="submission" date="2021-03" db="EMBL/GenBank/DDBJ databases">
        <title>Genomic Encyclopedia of Type Strains, Phase IV (KMG-IV): sequencing the most valuable type-strain genomes for metagenomic binning, comparative biology and taxonomic classification.</title>
        <authorList>
            <person name="Goeker M."/>
        </authorList>
    </citation>
    <scope>NUCLEOTIDE SEQUENCE [LARGE SCALE GENOMIC DNA]</scope>
    <source>
        <strain evidence="10 11">DSM 24004</strain>
    </source>
</reference>
<keyword evidence="11" id="KW-1185">Reference proteome</keyword>
<feature type="binding site" evidence="7">
    <location>
        <position position="83"/>
    </location>
    <ligand>
        <name>NADP(+)</name>
        <dbReference type="ChEBI" id="CHEBI:58349"/>
    </ligand>
</feature>
<evidence type="ECO:0000259" key="9">
    <source>
        <dbReference type="Pfam" id="PF18317"/>
    </source>
</evidence>
<dbReference type="RefSeq" id="WP_209510444.1">
    <property type="nucleotide sequence ID" value="NZ_JAGGKS010000001.1"/>
</dbReference>
<protein>
    <recommendedName>
        <fullName evidence="2 7">Shikimate dehydrogenase (NADP(+))</fullName>
        <shortName evidence="7">SDH</shortName>
        <ecNumber evidence="2 7">1.1.1.25</ecNumber>
    </recommendedName>
</protein>
<dbReference type="GO" id="GO:0004764">
    <property type="term" value="F:shikimate 3-dehydrogenase (NADP+) activity"/>
    <property type="evidence" value="ECO:0007669"/>
    <property type="project" value="UniProtKB-EC"/>
</dbReference>
<comment type="caution">
    <text evidence="7">Lacks conserved residue(s) required for the propagation of feature annotation.</text>
</comment>
<feature type="binding site" evidence="7">
    <location>
        <position position="229"/>
    </location>
    <ligand>
        <name>NADP(+)</name>
        <dbReference type="ChEBI" id="CHEBI:58349"/>
    </ligand>
</feature>
<comment type="similarity">
    <text evidence="7">Belongs to the shikimate dehydrogenase family.</text>
</comment>
<comment type="catalytic activity">
    <reaction evidence="7">
        <text>shikimate + NADP(+) = 3-dehydroshikimate + NADPH + H(+)</text>
        <dbReference type="Rhea" id="RHEA:17737"/>
        <dbReference type="ChEBI" id="CHEBI:15378"/>
        <dbReference type="ChEBI" id="CHEBI:16630"/>
        <dbReference type="ChEBI" id="CHEBI:36208"/>
        <dbReference type="ChEBI" id="CHEBI:57783"/>
        <dbReference type="ChEBI" id="CHEBI:58349"/>
        <dbReference type="EC" id="1.1.1.25"/>
    </reaction>
</comment>
<dbReference type="Proteomes" id="UP001519342">
    <property type="component" value="Unassembled WGS sequence"/>
</dbReference>
<dbReference type="PANTHER" id="PTHR21089">
    <property type="entry name" value="SHIKIMATE DEHYDROGENASE"/>
    <property type="match status" value="1"/>
</dbReference>
<dbReference type="SUPFAM" id="SSF51735">
    <property type="entry name" value="NAD(P)-binding Rossmann-fold domains"/>
    <property type="match status" value="1"/>
</dbReference>
<feature type="binding site" evidence="7">
    <location>
        <position position="107"/>
    </location>
    <ligand>
        <name>shikimate</name>
        <dbReference type="ChEBI" id="CHEBI:36208"/>
    </ligand>
</feature>
<organism evidence="10 11">
    <name type="scientific">Sedimentibacter acidaminivorans</name>
    <dbReference type="NCBI Taxonomy" id="913099"/>
    <lineage>
        <taxon>Bacteria</taxon>
        <taxon>Bacillati</taxon>
        <taxon>Bacillota</taxon>
        <taxon>Tissierellia</taxon>
        <taxon>Sedimentibacter</taxon>
    </lineage>
</organism>
<dbReference type="Pfam" id="PF08501">
    <property type="entry name" value="Shikimate_dh_N"/>
    <property type="match status" value="1"/>
</dbReference>
<evidence type="ECO:0000256" key="5">
    <source>
        <dbReference type="ARBA" id="ARBA00023002"/>
    </source>
</evidence>
<keyword evidence="4 7" id="KW-0521">NADP</keyword>
<evidence type="ECO:0000256" key="3">
    <source>
        <dbReference type="ARBA" id="ARBA00022605"/>
    </source>
</evidence>
<name>A0ABS4GAI2_9FIRM</name>
<dbReference type="NCBIfam" id="TIGR00507">
    <property type="entry name" value="aroE"/>
    <property type="match status" value="1"/>
</dbReference>
<evidence type="ECO:0000256" key="1">
    <source>
        <dbReference type="ARBA" id="ARBA00004871"/>
    </source>
</evidence>
<evidence type="ECO:0000256" key="6">
    <source>
        <dbReference type="ARBA" id="ARBA00023141"/>
    </source>
</evidence>
<dbReference type="InterPro" id="IPR011342">
    <property type="entry name" value="Shikimate_DH"/>
</dbReference>
<feature type="binding site" evidence="7">
    <location>
        <begin position="132"/>
        <end position="136"/>
    </location>
    <ligand>
        <name>NADP(+)</name>
        <dbReference type="ChEBI" id="CHEBI:58349"/>
    </ligand>
</feature>
<evidence type="ECO:0000313" key="11">
    <source>
        <dbReference type="Proteomes" id="UP001519342"/>
    </source>
</evidence>
<dbReference type="EMBL" id="JAGGKS010000001">
    <property type="protein sequence ID" value="MBP1924698.1"/>
    <property type="molecule type" value="Genomic_DNA"/>
</dbReference>
<feature type="domain" description="Shikimate dehydrogenase substrate binding N-terminal" evidence="8">
    <location>
        <begin position="12"/>
        <end position="94"/>
    </location>
</feature>
<dbReference type="EC" id="1.1.1.25" evidence="2 7"/>
<feature type="binding site" evidence="7">
    <location>
        <position position="259"/>
    </location>
    <ligand>
        <name>shikimate</name>
        <dbReference type="ChEBI" id="CHEBI:36208"/>
    </ligand>
</feature>
<dbReference type="Gene3D" id="3.40.50.720">
    <property type="entry name" value="NAD(P)-binding Rossmann-like Domain"/>
    <property type="match status" value="1"/>
</dbReference>
<dbReference type="InterPro" id="IPR046346">
    <property type="entry name" value="Aminoacid_DH-like_N_sf"/>
</dbReference>
<evidence type="ECO:0000259" key="8">
    <source>
        <dbReference type="Pfam" id="PF08501"/>
    </source>
</evidence>
<evidence type="ECO:0000256" key="7">
    <source>
        <dbReference type="HAMAP-Rule" id="MF_00222"/>
    </source>
</evidence>
<dbReference type="SUPFAM" id="SSF53223">
    <property type="entry name" value="Aminoacid dehydrogenase-like, N-terminal domain"/>
    <property type="match status" value="1"/>
</dbReference>
<gene>
    <name evidence="7" type="primary">aroE</name>
    <name evidence="10" type="ORF">J2Z76_000551</name>
</gene>
<dbReference type="Gene3D" id="3.40.50.10860">
    <property type="entry name" value="Leucine Dehydrogenase, chain A, domain 1"/>
    <property type="match status" value="1"/>
</dbReference>
<evidence type="ECO:0000313" key="10">
    <source>
        <dbReference type="EMBL" id="MBP1924698.1"/>
    </source>
</evidence>
<dbReference type="PANTHER" id="PTHR21089:SF1">
    <property type="entry name" value="BIFUNCTIONAL 3-DEHYDROQUINATE DEHYDRATASE_SHIKIMATE DEHYDROGENASE, CHLOROPLASTIC"/>
    <property type="match status" value="1"/>
</dbReference>